<keyword evidence="2" id="KW-1185">Reference proteome</keyword>
<dbReference type="AlphaFoldDB" id="A0A6J2X5F2"/>
<dbReference type="KEGG" id="soy:115875144"/>
<organism evidence="2 3">
    <name type="scientific">Sitophilus oryzae</name>
    <name type="common">Rice weevil</name>
    <name type="synonym">Curculio oryzae</name>
    <dbReference type="NCBI Taxonomy" id="7048"/>
    <lineage>
        <taxon>Eukaryota</taxon>
        <taxon>Metazoa</taxon>
        <taxon>Ecdysozoa</taxon>
        <taxon>Arthropoda</taxon>
        <taxon>Hexapoda</taxon>
        <taxon>Insecta</taxon>
        <taxon>Pterygota</taxon>
        <taxon>Neoptera</taxon>
        <taxon>Endopterygota</taxon>
        <taxon>Coleoptera</taxon>
        <taxon>Polyphaga</taxon>
        <taxon>Cucujiformia</taxon>
        <taxon>Curculionidae</taxon>
        <taxon>Dryophthorinae</taxon>
        <taxon>Sitophilus</taxon>
    </lineage>
</organism>
<proteinExistence type="predicted"/>
<accession>A0A6J2X5F2</accession>
<gene>
    <name evidence="3" type="primary">LOC115875144</name>
</gene>
<dbReference type="Proteomes" id="UP000504635">
    <property type="component" value="Unplaced"/>
</dbReference>
<protein>
    <submittedName>
        <fullName evidence="3">Homeodomain-interacting protein kinase 2-like</fullName>
    </submittedName>
</protein>
<dbReference type="RefSeq" id="XP_030746397.1">
    <property type="nucleotide sequence ID" value="XM_030890537.1"/>
</dbReference>
<dbReference type="OrthoDB" id="10030361at2759"/>
<name>A0A6J2X5F2_SITOR</name>
<sequence length="252" mass="28095">MDGQSEETCRHEIDEHSDRERRVEEIGGGNSSPAKVLQQDKNHDLTLEDQDHLLDYKTTTKEVLERRTTPGEALNHPFVRLAHLIDYAHCNNVKASVQMMEVCRRNDYSTSSAASHHQPAQQAPSLVANFVPNSNGNVTFTINNQLTNQVQRLVRDRSGYDNLYQIYNGRTVGRQYATSARADPFQHQLVSSILCPAGYQGMGGSPAKHVTVVQQPPLQIQPPILSQPGQQQYVPVSVVEPTGRQMLLTVST</sequence>
<evidence type="ECO:0000313" key="2">
    <source>
        <dbReference type="Proteomes" id="UP000504635"/>
    </source>
</evidence>
<evidence type="ECO:0000313" key="3">
    <source>
        <dbReference type="RefSeq" id="XP_030746397.1"/>
    </source>
</evidence>
<evidence type="ECO:0000256" key="1">
    <source>
        <dbReference type="SAM" id="MobiDB-lite"/>
    </source>
</evidence>
<reference evidence="3" key="1">
    <citation type="submission" date="2025-08" db="UniProtKB">
        <authorList>
            <consortium name="RefSeq"/>
        </authorList>
    </citation>
    <scope>IDENTIFICATION</scope>
    <source>
        <tissue evidence="3">Gonads</tissue>
    </source>
</reference>
<dbReference type="InParanoid" id="A0A6J2X5F2"/>
<feature type="compositionally biased region" description="Basic and acidic residues" evidence="1">
    <location>
        <begin position="7"/>
        <end position="25"/>
    </location>
</feature>
<feature type="region of interest" description="Disordered" evidence="1">
    <location>
        <begin position="1"/>
        <end position="37"/>
    </location>
</feature>
<dbReference type="GeneID" id="115875144"/>